<feature type="region of interest" description="Disordered" evidence="1">
    <location>
        <begin position="61"/>
        <end position="100"/>
    </location>
</feature>
<evidence type="ECO:0000313" key="3">
    <source>
        <dbReference type="WBParaSite" id="nRc.2.0.1.t27115-RA"/>
    </source>
</evidence>
<accession>A0A915JLQ5</accession>
<evidence type="ECO:0000313" key="2">
    <source>
        <dbReference type="Proteomes" id="UP000887565"/>
    </source>
</evidence>
<evidence type="ECO:0000256" key="1">
    <source>
        <dbReference type="SAM" id="MobiDB-lite"/>
    </source>
</evidence>
<organism evidence="2 3">
    <name type="scientific">Romanomermis culicivorax</name>
    <name type="common">Nematode worm</name>
    <dbReference type="NCBI Taxonomy" id="13658"/>
    <lineage>
        <taxon>Eukaryota</taxon>
        <taxon>Metazoa</taxon>
        <taxon>Ecdysozoa</taxon>
        <taxon>Nematoda</taxon>
        <taxon>Enoplea</taxon>
        <taxon>Dorylaimia</taxon>
        <taxon>Mermithida</taxon>
        <taxon>Mermithoidea</taxon>
        <taxon>Mermithidae</taxon>
        <taxon>Romanomermis</taxon>
    </lineage>
</organism>
<protein>
    <submittedName>
        <fullName evidence="3">Uncharacterized protein</fullName>
    </submittedName>
</protein>
<proteinExistence type="predicted"/>
<feature type="region of interest" description="Disordered" evidence="1">
    <location>
        <begin position="1"/>
        <end position="22"/>
    </location>
</feature>
<keyword evidence="2" id="KW-1185">Reference proteome</keyword>
<sequence length="100" mass="10948">MISAATTSAASLDSVPPPTYRVDHCAVQDTPQRSSLMEFVNRSSRPPSYRCDSRTFERLNATTLSSEQHPGITALPQEENPAPSRNPDFSAGHGQTTEMR</sequence>
<dbReference type="Proteomes" id="UP000887565">
    <property type="component" value="Unplaced"/>
</dbReference>
<feature type="compositionally biased region" description="Low complexity" evidence="1">
    <location>
        <begin position="1"/>
        <end position="11"/>
    </location>
</feature>
<name>A0A915JLQ5_ROMCU</name>
<dbReference type="AlphaFoldDB" id="A0A915JLQ5"/>
<dbReference type="WBParaSite" id="nRc.2.0.1.t27115-RA">
    <property type="protein sequence ID" value="nRc.2.0.1.t27115-RA"/>
    <property type="gene ID" value="nRc.2.0.1.g27115"/>
</dbReference>
<reference evidence="3" key="1">
    <citation type="submission" date="2022-11" db="UniProtKB">
        <authorList>
            <consortium name="WormBaseParasite"/>
        </authorList>
    </citation>
    <scope>IDENTIFICATION</scope>
</reference>